<accession>A0ABR2G933</accession>
<name>A0ABR2G933_9ROSI</name>
<gene>
    <name evidence="1" type="ORF">V6N12_065406</name>
</gene>
<dbReference type="EMBL" id="JBBPBM010000002">
    <property type="protein sequence ID" value="KAK8596928.1"/>
    <property type="molecule type" value="Genomic_DNA"/>
</dbReference>
<evidence type="ECO:0000313" key="1">
    <source>
        <dbReference type="EMBL" id="KAK8596928.1"/>
    </source>
</evidence>
<evidence type="ECO:0000313" key="2">
    <source>
        <dbReference type="Proteomes" id="UP001472677"/>
    </source>
</evidence>
<reference evidence="1 2" key="1">
    <citation type="journal article" date="2024" name="G3 (Bethesda)">
        <title>Genome assembly of Hibiscus sabdariffa L. provides insights into metabolisms of medicinal natural products.</title>
        <authorList>
            <person name="Kim T."/>
        </authorList>
    </citation>
    <scope>NUCLEOTIDE SEQUENCE [LARGE SCALE GENOMIC DNA]</scope>
    <source>
        <strain evidence="1">TK-2024</strain>
        <tissue evidence="1">Old leaves</tissue>
    </source>
</reference>
<sequence length="86" mass="10222">MAHIRGIKCANGFSSGLSLRELEDSLKQEHNEVLKQEETLWFKCSQSDWIMDGDRNTKYYHRVTGERRNRCSMIKLGNGKWCWIHY</sequence>
<protein>
    <submittedName>
        <fullName evidence="1">Uncharacterized protein</fullName>
    </submittedName>
</protein>
<organism evidence="1 2">
    <name type="scientific">Hibiscus sabdariffa</name>
    <name type="common">roselle</name>
    <dbReference type="NCBI Taxonomy" id="183260"/>
    <lineage>
        <taxon>Eukaryota</taxon>
        <taxon>Viridiplantae</taxon>
        <taxon>Streptophyta</taxon>
        <taxon>Embryophyta</taxon>
        <taxon>Tracheophyta</taxon>
        <taxon>Spermatophyta</taxon>
        <taxon>Magnoliopsida</taxon>
        <taxon>eudicotyledons</taxon>
        <taxon>Gunneridae</taxon>
        <taxon>Pentapetalae</taxon>
        <taxon>rosids</taxon>
        <taxon>malvids</taxon>
        <taxon>Malvales</taxon>
        <taxon>Malvaceae</taxon>
        <taxon>Malvoideae</taxon>
        <taxon>Hibiscus</taxon>
    </lineage>
</organism>
<comment type="caution">
    <text evidence="1">The sequence shown here is derived from an EMBL/GenBank/DDBJ whole genome shotgun (WGS) entry which is preliminary data.</text>
</comment>
<proteinExistence type="predicted"/>
<dbReference type="Proteomes" id="UP001472677">
    <property type="component" value="Unassembled WGS sequence"/>
</dbReference>
<keyword evidence="2" id="KW-1185">Reference proteome</keyword>